<evidence type="ECO:0000256" key="2">
    <source>
        <dbReference type="SAM" id="MobiDB-lite"/>
    </source>
</evidence>
<evidence type="ECO:0000313" key="4">
    <source>
        <dbReference type="Proteomes" id="UP001459277"/>
    </source>
</evidence>
<protein>
    <submittedName>
        <fullName evidence="3">Uncharacterized protein</fullName>
    </submittedName>
</protein>
<evidence type="ECO:0000256" key="1">
    <source>
        <dbReference type="SAM" id="Coils"/>
    </source>
</evidence>
<sequence>MGDREIEARDGEFESSSSSSSDSIFEITLAKPSSSLKPSVPFKLLKSLTPSSRTRFSLRAFSSSFVTPFHALSKECFSDGKDLESIKGRFQIPSEIVSRLPRFEMATRQSKDKYARLRSMKSEPLSMLAPDAKKRKFEGPTLLALFEALVSLTLSLEAGKSVWKDPAIAVGQAHNIITNLELRSHSAIPSHELVSRRIHKLVQVLGESLQLMTDYLSIEERVVVAQSKAKSAEAESSRLRKDLVEAMDQAVKSKEKADELKKALKVEKELVAQKDDELQPAFLWTAEARDGVIA</sequence>
<comment type="caution">
    <text evidence="3">The sequence shown here is derived from an EMBL/GenBank/DDBJ whole genome shotgun (WGS) entry which is preliminary data.</text>
</comment>
<evidence type="ECO:0000313" key="3">
    <source>
        <dbReference type="EMBL" id="KAL0012174.1"/>
    </source>
</evidence>
<keyword evidence="4" id="KW-1185">Reference proteome</keyword>
<organism evidence="3 4">
    <name type="scientific">Lithocarpus litseifolius</name>
    <dbReference type="NCBI Taxonomy" id="425828"/>
    <lineage>
        <taxon>Eukaryota</taxon>
        <taxon>Viridiplantae</taxon>
        <taxon>Streptophyta</taxon>
        <taxon>Embryophyta</taxon>
        <taxon>Tracheophyta</taxon>
        <taxon>Spermatophyta</taxon>
        <taxon>Magnoliopsida</taxon>
        <taxon>eudicotyledons</taxon>
        <taxon>Gunneridae</taxon>
        <taxon>Pentapetalae</taxon>
        <taxon>rosids</taxon>
        <taxon>fabids</taxon>
        <taxon>Fagales</taxon>
        <taxon>Fagaceae</taxon>
        <taxon>Lithocarpus</taxon>
    </lineage>
</organism>
<dbReference type="AlphaFoldDB" id="A0AAW2DRR2"/>
<keyword evidence="1" id="KW-0175">Coiled coil</keyword>
<feature type="coiled-coil region" evidence="1">
    <location>
        <begin position="229"/>
        <end position="277"/>
    </location>
</feature>
<gene>
    <name evidence="3" type="ORF">SO802_007282</name>
</gene>
<dbReference type="Proteomes" id="UP001459277">
    <property type="component" value="Unassembled WGS sequence"/>
</dbReference>
<feature type="region of interest" description="Disordered" evidence="2">
    <location>
        <begin position="1"/>
        <end position="22"/>
    </location>
</feature>
<accession>A0AAW2DRR2</accession>
<dbReference type="EMBL" id="JAZDWU010000002">
    <property type="protein sequence ID" value="KAL0012174.1"/>
    <property type="molecule type" value="Genomic_DNA"/>
</dbReference>
<reference evidence="3 4" key="1">
    <citation type="submission" date="2024-01" db="EMBL/GenBank/DDBJ databases">
        <title>A telomere-to-telomere, gap-free genome of sweet tea (Lithocarpus litseifolius).</title>
        <authorList>
            <person name="Zhou J."/>
        </authorList>
    </citation>
    <scope>NUCLEOTIDE SEQUENCE [LARGE SCALE GENOMIC DNA]</scope>
    <source>
        <strain evidence="3">Zhou-2022a</strain>
        <tissue evidence="3">Leaf</tissue>
    </source>
</reference>
<name>A0AAW2DRR2_9ROSI</name>
<feature type="compositionally biased region" description="Basic and acidic residues" evidence="2">
    <location>
        <begin position="1"/>
        <end position="12"/>
    </location>
</feature>
<proteinExistence type="predicted"/>